<dbReference type="eggNOG" id="COG2905">
    <property type="taxonomic scope" value="Bacteria"/>
</dbReference>
<accession>A0A0A5GCL5</accession>
<dbReference type="PROSITE" id="PS51371">
    <property type="entry name" value="CBS"/>
    <property type="match status" value="1"/>
</dbReference>
<dbReference type="InterPro" id="IPR018490">
    <property type="entry name" value="cNMP-bd_dom_sf"/>
</dbReference>
<dbReference type="Gene3D" id="2.60.120.10">
    <property type="entry name" value="Jelly Rolls"/>
    <property type="match status" value="1"/>
</dbReference>
<feature type="domain" description="CBS" evidence="5">
    <location>
        <begin position="162"/>
        <end position="218"/>
    </location>
</feature>
<dbReference type="Pfam" id="PF03445">
    <property type="entry name" value="DUF294"/>
    <property type="match status" value="1"/>
</dbReference>
<dbReference type="CDD" id="cd02205">
    <property type="entry name" value="CBS_pair_SF"/>
    <property type="match status" value="1"/>
</dbReference>
<dbReference type="Gene3D" id="3.10.580.10">
    <property type="entry name" value="CBS-domain"/>
    <property type="match status" value="1"/>
</dbReference>
<dbReference type="InterPro" id="IPR000644">
    <property type="entry name" value="CBS_dom"/>
</dbReference>
<dbReference type="SUPFAM" id="SSF54631">
    <property type="entry name" value="CBS-domain pair"/>
    <property type="match status" value="1"/>
</dbReference>
<dbReference type="GO" id="GO:0008773">
    <property type="term" value="F:[protein-PII] uridylyltransferase activity"/>
    <property type="evidence" value="ECO:0007669"/>
    <property type="project" value="InterPro"/>
</dbReference>
<dbReference type="PANTHER" id="PTHR43080">
    <property type="entry name" value="CBS DOMAIN-CONTAINING PROTEIN CBSX3, MITOCHONDRIAL"/>
    <property type="match status" value="1"/>
</dbReference>
<dbReference type="InterPro" id="IPR046342">
    <property type="entry name" value="CBS_dom_sf"/>
</dbReference>
<name>A0A0A5GCL5_9BACI</name>
<keyword evidence="2" id="KW-0010">Activator</keyword>
<comment type="caution">
    <text evidence="6">The sequence shown here is derived from an EMBL/GenBank/DDBJ whole genome shotgun (WGS) entry which is preliminary data.</text>
</comment>
<dbReference type="SMART" id="SM00100">
    <property type="entry name" value="cNMP"/>
    <property type="match status" value="1"/>
</dbReference>
<dbReference type="SMART" id="SM00116">
    <property type="entry name" value="CBS"/>
    <property type="match status" value="2"/>
</dbReference>
<keyword evidence="1 3" id="KW-0129">CBS domain</keyword>
<sequence>MSQLLELIQNQHPFNLLTEEQCNRLFQHSSIKDYKKNQFIIHEDQDNPGIYFLVHGLAKNVMHRSNGKQLSLRFYYPGELIGIMVMLTSEDLRFSVEALEDSKVLAFNRNTFLEVMNQNQSFSKLMLDGISQLMKSLYQEIKYKDQDEDEQKNLFKRRVKEFMEAPVTIRPEQSLMDAVRLMEEESVGGLIVTDASNDLMGVLSFMDVFKAYKDGNFSCTVAQYMSTEPYVVTQTDFIFDGVSYLKNVPNGIIPVVNKQRTIGVLRQTSFLNMQDSVYFDLRHQISTATNFEQVKQLSPRYNKTFQQFVQTLLDEQMYAYDVTELISSYNDELHKQIIHLAEDAMVQAGYGTPPINYCFIVMGSEGRKEQAFSTDQDNGLILADYTHLSEEDQLQIDTYFKRFGEKINDMLDQCGFPYCTGNIMAREPKWRQSLSSWYETITHWINKKDAEEIRDFTIFIDFRPITGDFSLAYSLRDFLTERMQRSLNLHQLLMKDTLRFRVPVQPFGRIQGTGKQRELNLKKSAIMQIVNAVRIYAIKHGIDEVHTIKRLDKLKQNERFHPRDVENAKLALHRLLKLRLEINLEQLRNDVPLSNNYSLLQTSKQERKAVREALMIAKRLQQVLEISYNRNRVV</sequence>
<dbReference type="OrthoDB" id="9810963at2"/>
<reference evidence="6 7" key="1">
    <citation type="submission" date="2013-08" db="EMBL/GenBank/DDBJ databases">
        <authorList>
            <person name="Huang J."/>
            <person name="Wang G."/>
        </authorList>
    </citation>
    <scope>NUCLEOTIDE SEQUENCE [LARGE SCALE GENOMIC DNA]</scope>
    <source>
        <strain evidence="6 7">JSM 076056</strain>
    </source>
</reference>
<dbReference type="CDD" id="cd05401">
    <property type="entry name" value="NT_GlnE_GlnD_like"/>
    <property type="match status" value="1"/>
</dbReference>
<dbReference type="CDD" id="cd00038">
    <property type="entry name" value="CAP_ED"/>
    <property type="match status" value="1"/>
</dbReference>
<evidence type="ECO:0000256" key="3">
    <source>
        <dbReference type="PROSITE-ProRule" id="PRU00703"/>
    </source>
</evidence>
<organism evidence="6 7">
    <name type="scientific">Pontibacillus halophilus JSM 076056 = DSM 19796</name>
    <dbReference type="NCBI Taxonomy" id="1385510"/>
    <lineage>
        <taxon>Bacteria</taxon>
        <taxon>Bacillati</taxon>
        <taxon>Bacillota</taxon>
        <taxon>Bacilli</taxon>
        <taxon>Bacillales</taxon>
        <taxon>Bacillaceae</taxon>
        <taxon>Pontibacillus</taxon>
    </lineage>
</organism>
<evidence type="ECO:0000256" key="1">
    <source>
        <dbReference type="ARBA" id="ARBA00023122"/>
    </source>
</evidence>
<dbReference type="Pfam" id="PF00027">
    <property type="entry name" value="cNMP_binding"/>
    <property type="match status" value="1"/>
</dbReference>
<dbReference type="InterPro" id="IPR014710">
    <property type="entry name" value="RmlC-like_jellyroll"/>
</dbReference>
<dbReference type="PROSITE" id="PS50042">
    <property type="entry name" value="CNMP_BINDING_3"/>
    <property type="match status" value="1"/>
</dbReference>
<dbReference type="STRING" id="1385510.GCA_000425205_02789"/>
<proteinExistence type="predicted"/>
<dbReference type="RefSeq" id="WP_026801090.1">
    <property type="nucleotide sequence ID" value="NZ_AULI01000012.1"/>
</dbReference>
<evidence type="ECO:0000256" key="2">
    <source>
        <dbReference type="ARBA" id="ARBA00023159"/>
    </source>
</evidence>
<evidence type="ECO:0000313" key="6">
    <source>
        <dbReference type="EMBL" id="KGX90926.1"/>
    </source>
</evidence>
<gene>
    <name evidence="6" type="ORF">N781_06040</name>
</gene>
<feature type="domain" description="Cyclic nucleotide-binding" evidence="4">
    <location>
        <begin position="13"/>
        <end position="116"/>
    </location>
</feature>
<dbReference type="InterPro" id="IPR018821">
    <property type="entry name" value="DUF294_put_nucleoTrafse_sb-bd"/>
</dbReference>
<dbReference type="Pfam" id="PF10335">
    <property type="entry name" value="DUF294_C"/>
    <property type="match status" value="1"/>
</dbReference>
<dbReference type="EMBL" id="AVPE01000012">
    <property type="protein sequence ID" value="KGX90926.1"/>
    <property type="molecule type" value="Genomic_DNA"/>
</dbReference>
<evidence type="ECO:0000259" key="4">
    <source>
        <dbReference type="PROSITE" id="PS50042"/>
    </source>
</evidence>
<protein>
    <recommendedName>
        <fullName evidence="8">Cyclic nucleotide-binding protein</fullName>
    </recommendedName>
</protein>
<dbReference type="Proteomes" id="UP000030528">
    <property type="component" value="Unassembled WGS sequence"/>
</dbReference>
<keyword evidence="7" id="KW-1185">Reference proteome</keyword>
<dbReference type="Pfam" id="PF00571">
    <property type="entry name" value="CBS"/>
    <property type="match status" value="1"/>
</dbReference>
<evidence type="ECO:0000313" key="7">
    <source>
        <dbReference type="Proteomes" id="UP000030528"/>
    </source>
</evidence>
<evidence type="ECO:0000259" key="5">
    <source>
        <dbReference type="PROSITE" id="PS51371"/>
    </source>
</evidence>
<dbReference type="InterPro" id="IPR000595">
    <property type="entry name" value="cNMP-bd_dom"/>
</dbReference>
<evidence type="ECO:0008006" key="8">
    <source>
        <dbReference type="Google" id="ProtNLM"/>
    </source>
</evidence>
<dbReference type="SUPFAM" id="SSF51206">
    <property type="entry name" value="cAMP-binding domain-like"/>
    <property type="match status" value="1"/>
</dbReference>
<dbReference type="InterPro" id="IPR051257">
    <property type="entry name" value="Diverse_CBS-Domain"/>
</dbReference>
<dbReference type="InterPro" id="IPR005105">
    <property type="entry name" value="GlnD_Uridyltrans_N"/>
</dbReference>
<dbReference type="AlphaFoldDB" id="A0A0A5GCL5"/>
<dbReference type="PANTHER" id="PTHR43080:SF2">
    <property type="entry name" value="CBS DOMAIN-CONTAINING PROTEIN"/>
    <property type="match status" value="1"/>
</dbReference>